<comment type="caution">
    <text evidence="1">The sequence shown here is derived from an EMBL/GenBank/DDBJ whole genome shotgun (WGS) entry which is preliminary data.</text>
</comment>
<gene>
    <name evidence="1" type="ORF">ACOLOM_LOCUS939</name>
</gene>
<evidence type="ECO:0000313" key="1">
    <source>
        <dbReference type="EMBL" id="CAG8455405.1"/>
    </source>
</evidence>
<keyword evidence="2" id="KW-1185">Reference proteome</keyword>
<name>A0ACA9K6A1_9GLOM</name>
<protein>
    <submittedName>
        <fullName evidence="1">15225_t:CDS:1</fullName>
    </submittedName>
</protein>
<evidence type="ECO:0000313" key="2">
    <source>
        <dbReference type="Proteomes" id="UP000789525"/>
    </source>
</evidence>
<reference evidence="1" key="1">
    <citation type="submission" date="2021-06" db="EMBL/GenBank/DDBJ databases">
        <authorList>
            <person name="Kallberg Y."/>
            <person name="Tangrot J."/>
            <person name="Rosling A."/>
        </authorList>
    </citation>
    <scope>NUCLEOTIDE SEQUENCE</scope>
    <source>
        <strain evidence="1">CL356</strain>
    </source>
</reference>
<proteinExistence type="predicted"/>
<dbReference type="EMBL" id="CAJVPT010001044">
    <property type="protein sequence ID" value="CAG8455405.1"/>
    <property type="molecule type" value="Genomic_DNA"/>
</dbReference>
<organism evidence="1 2">
    <name type="scientific">Acaulospora colombiana</name>
    <dbReference type="NCBI Taxonomy" id="27376"/>
    <lineage>
        <taxon>Eukaryota</taxon>
        <taxon>Fungi</taxon>
        <taxon>Fungi incertae sedis</taxon>
        <taxon>Mucoromycota</taxon>
        <taxon>Glomeromycotina</taxon>
        <taxon>Glomeromycetes</taxon>
        <taxon>Diversisporales</taxon>
        <taxon>Acaulosporaceae</taxon>
        <taxon>Acaulospora</taxon>
    </lineage>
</organism>
<sequence length="789" mass="90069">MLDIAKEVAGGRRETPVDGTPVDYWTLYESAWDKDPNERPDIEYIRKKLDTIRLLPTYTNDQNKPQRLSIQQKPAMNDGMINKPPSYGTNIGMKTYNTPPDSNESHRRTPPGSGVTPTTYNNVTPPNKNRNQENQGPTYNRAPPNYMPPSSSTANQPGTTHTNNNNTPYHEMQSQINQIDGSVYTPTIQVNPLMPQNQNNVYNQNQMYPPTQPSGGYEYYNQQAEYMNGVPLYPPQQSQLYTPQPQQPSYPPQTPPYPPQQSQQPYPPQTPPYPPQTPPYPSSQSQPYPSQTSLYPPQSYSPQPYPPQPYPSQAQPYPLQPYPQSYSPQPPSQNQLYPPQNQQPYQPQNQQPYPPQNQQPYQPQNQQPYQPQPQNQQPYQPQPQNQPHPPQNQYYPPQNQQYSPHSQSPQLKPHPQPQNQLHSQSQQPYKHNLSSQDNPPQSRTGARRPNIYSEMKKCSELCERYIEENQSKKGYEELERCHPGLHVAAGDVVGLQYHIDAGDPIVIVKDNDTKVSVPYLYGCIPEPLIHIASAYCKGKTLVSMLKTLKQYEADFKAKNYEKKTALHRLFENTVARKDIIEKEKLERYVKYTVEAIEILCDNGCPINARDKDGLTVLSYFLAEPKNNPNDKEHIITALLNKGANPNLPCTVKGTYRNDFYAPTALFLAVKYDWSTNIIKLMMQKGADARIWDDSKKMNILCLAVQEKKHALVKWLVEHILALSDPQSIKMAKRHDPSLVGKFKLSKSGSHRKLDSMNNIENYPETKSGLGDPEGPWDVKRGYVVKIDEK</sequence>
<accession>A0ACA9K6A1</accession>
<dbReference type="Proteomes" id="UP000789525">
    <property type="component" value="Unassembled WGS sequence"/>
</dbReference>